<dbReference type="SUPFAM" id="SSF48498">
    <property type="entry name" value="Tetracyclin repressor-like, C-terminal domain"/>
    <property type="match status" value="1"/>
</dbReference>
<name>A0A7X1FWD6_9SPHN</name>
<protein>
    <recommendedName>
        <fullName evidence="3">TetR family transcriptional regulator</fullName>
    </recommendedName>
</protein>
<dbReference type="InterPro" id="IPR036271">
    <property type="entry name" value="Tet_transcr_reg_TetR-rel_C_sf"/>
</dbReference>
<reference evidence="1 2" key="1">
    <citation type="submission" date="2020-08" db="EMBL/GenBank/DDBJ databases">
        <title>The genome sequence of type strain Novosphingobium piscinae KCTC 42194.</title>
        <authorList>
            <person name="Liu Y."/>
        </authorList>
    </citation>
    <scope>NUCLEOTIDE SEQUENCE [LARGE SCALE GENOMIC DNA]</scope>
    <source>
        <strain evidence="1 2">KCTC 42194</strain>
    </source>
</reference>
<dbReference type="RefSeq" id="WP_185677502.1">
    <property type="nucleotide sequence ID" value="NZ_JACLAX010000001.1"/>
</dbReference>
<dbReference type="Gene3D" id="1.10.357.10">
    <property type="entry name" value="Tetracycline Repressor, domain 2"/>
    <property type="match status" value="1"/>
</dbReference>
<keyword evidence="2" id="KW-1185">Reference proteome</keyword>
<comment type="caution">
    <text evidence="1">The sequence shown here is derived from an EMBL/GenBank/DDBJ whole genome shotgun (WGS) entry which is preliminary data.</text>
</comment>
<accession>A0A7X1FWD6</accession>
<sequence length="154" mass="17451">MALWRQVIETFEHEGERRLAERLPLCGELEAVDTALAILPDFLRSFAAQPQLTRLMLQEFSVTSERSAWLREHFAEPVWILLKPLFERLRDEGRLGGAAPDIAYFSMIGWALITFGNADLIHQVAQGDPTSPQWRDQAIDYMIGPVVASGSRRS</sequence>
<evidence type="ECO:0000313" key="1">
    <source>
        <dbReference type="EMBL" id="MBC2667612.1"/>
    </source>
</evidence>
<proteinExistence type="predicted"/>
<gene>
    <name evidence="1" type="ORF">H7F53_00465</name>
</gene>
<dbReference type="EMBL" id="JACLAX010000001">
    <property type="protein sequence ID" value="MBC2667612.1"/>
    <property type="molecule type" value="Genomic_DNA"/>
</dbReference>
<dbReference type="Proteomes" id="UP000551327">
    <property type="component" value="Unassembled WGS sequence"/>
</dbReference>
<evidence type="ECO:0008006" key="3">
    <source>
        <dbReference type="Google" id="ProtNLM"/>
    </source>
</evidence>
<dbReference type="AlphaFoldDB" id="A0A7X1FWD6"/>
<organism evidence="1 2">
    <name type="scientific">Novosphingobium piscinae</name>
    <dbReference type="NCBI Taxonomy" id="1507448"/>
    <lineage>
        <taxon>Bacteria</taxon>
        <taxon>Pseudomonadati</taxon>
        <taxon>Pseudomonadota</taxon>
        <taxon>Alphaproteobacteria</taxon>
        <taxon>Sphingomonadales</taxon>
        <taxon>Sphingomonadaceae</taxon>
        <taxon>Novosphingobium</taxon>
    </lineage>
</organism>
<evidence type="ECO:0000313" key="2">
    <source>
        <dbReference type="Proteomes" id="UP000551327"/>
    </source>
</evidence>